<dbReference type="AlphaFoldDB" id="A0A8R1E8P5"/>
<feature type="compositionally biased region" description="Basic residues" evidence="1">
    <location>
        <begin position="1"/>
        <end position="15"/>
    </location>
</feature>
<name>A0A8R1E8P5_CAEJA</name>
<dbReference type="Proteomes" id="UP000005237">
    <property type="component" value="Unassembled WGS sequence"/>
</dbReference>
<evidence type="ECO:0000313" key="2">
    <source>
        <dbReference type="EnsemblMetazoa" id="CJA23916.1"/>
    </source>
</evidence>
<organism evidence="2 3">
    <name type="scientific">Caenorhabditis japonica</name>
    <dbReference type="NCBI Taxonomy" id="281687"/>
    <lineage>
        <taxon>Eukaryota</taxon>
        <taxon>Metazoa</taxon>
        <taxon>Ecdysozoa</taxon>
        <taxon>Nematoda</taxon>
        <taxon>Chromadorea</taxon>
        <taxon>Rhabditida</taxon>
        <taxon>Rhabditina</taxon>
        <taxon>Rhabditomorpha</taxon>
        <taxon>Rhabditoidea</taxon>
        <taxon>Rhabditidae</taxon>
        <taxon>Peloderinae</taxon>
        <taxon>Caenorhabditis</taxon>
    </lineage>
</organism>
<feature type="compositionally biased region" description="Polar residues" evidence="1">
    <location>
        <begin position="81"/>
        <end position="91"/>
    </location>
</feature>
<protein>
    <submittedName>
        <fullName evidence="2">Uncharacterized protein</fullName>
    </submittedName>
</protein>
<proteinExistence type="predicted"/>
<dbReference type="EnsemblMetazoa" id="CJA23916.1">
    <property type="protein sequence ID" value="CJA23916.1"/>
    <property type="gene ID" value="WBGene00179488"/>
</dbReference>
<feature type="region of interest" description="Disordered" evidence="1">
    <location>
        <begin position="1"/>
        <end position="91"/>
    </location>
</feature>
<evidence type="ECO:0000313" key="3">
    <source>
        <dbReference type="Proteomes" id="UP000005237"/>
    </source>
</evidence>
<accession>A0A8R1E8P5</accession>
<reference evidence="3" key="1">
    <citation type="submission" date="2010-08" db="EMBL/GenBank/DDBJ databases">
        <authorList>
            <consortium name="Caenorhabditis japonica Sequencing Consortium"/>
            <person name="Wilson R.K."/>
        </authorList>
    </citation>
    <scope>NUCLEOTIDE SEQUENCE [LARGE SCALE GENOMIC DNA]</scope>
    <source>
        <strain evidence="3">DF5081</strain>
    </source>
</reference>
<sequence>MKYLHRYVSTKRSSARKLASSKTRSQSANRQRSIPITVGDNDLVDAADNPPSPNRSVGYPIHFENHPLTASSPSRHRQQLLAATSSQHTPEAQVGQLSRNDDVLVLLLFWFTQRLRKNMNAEASENNIPSQLARILNCNGDVSRTSTAMDVRDTVTKHASKHSCFCNKAIRVPQQPTTYF</sequence>
<feature type="compositionally biased region" description="Low complexity" evidence="1">
    <location>
        <begin position="16"/>
        <end position="25"/>
    </location>
</feature>
<reference evidence="2" key="2">
    <citation type="submission" date="2022-06" db="UniProtKB">
        <authorList>
            <consortium name="EnsemblMetazoa"/>
        </authorList>
    </citation>
    <scope>IDENTIFICATION</scope>
    <source>
        <strain evidence="2">DF5081</strain>
    </source>
</reference>
<keyword evidence="3" id="KW-1185">Reference proteome</keyword>
<evidence type="ECO:0000256" key="1">
    <source>
        <dbReference type="SAM" id="MobiDB-lite"/>
    </source>
</evidence>